<name>A0A2K2CF55_BRADI</name>
<proteinExistence type="predicted"/>
<dbReference type="Gramene" id="PNT60664">
    <property type="protein sequence ID" value="PNT60664"/>
    <property type="gene ID" value="BRADI_5g03081v3"/>
</dbReference>
<reference evidence="3" key="3">
    <citation type="submission" date="2018-08" db="UniProtKB">
        <authorList>
            <consortium name="EnsemblPlants"/>
        </authorList>
    </citation>
    <scope>IDENTIFICATION</scope>
    <source>
        <strain evidence="3">cv. Bd21</strain>
    </source>
</reference>
<reference evidence="2" key="2">
    <citation type="submission" date="2017-06" db="EMBL/GenBank/DDBJ databases">
        <title>WGS assembly of Brachypodium distachyon.</title>
        <authorList>
            <consortium name="The International Brachypodium Initiative"/>
            <person name="Lucas S."/>
            <person name="Harmon-Smith M."/>
            <person name="Lail K."/>
            <person name="Tice H."/>
            <person name="Grimwood J."/>
            <person name="Bruce D."/>
            <person name="Barry K."/>
            <person name="Shu S."/>
            <person name="Lindquist E."/>
            <person name="Wang M."/>
            <person name="Pitluck S."/>
            <person name="Vogel J.P."/>
            <person name="Garvin D.F."/>
            <person name="Mockler T.C."/>
            <person name="Schmutz J."/>
            <person name="Rokhsar D."/>
            <person name="Bevan M.W."/>
        </authorList>
    </citation>
    <scope>NUCLEOTIDE SEQUENCE</scope>
    <source>
        <strain evidence="2">Bd21</strain>
    </source>
</reference>
<dbReference type="EnsemblPlants" id="PNT60664">
    <property type="protein sequence ID" value="PNT60664"/>
    <property type="gene ID" value="BRADI_5g03081v3"/>
</dbReference>
<keyword evidence="1" id="KW-0472">Membrane</keyword>
<evidence type="ECO:0000313" key="2">
    <source>
        <dbReference type="EMBL" id="PNT60664.1"/>
    </source>
</evidence>
<dbReference type="EMBL" id="CM000884">
    <property type="protein sequence ID" value="PNT60664.1"/>
    <property type="molecule type" value="Genomic_DNA"/>
</dbReference>
<dbReference type="InParanoid" id="A0A2K2CF55"/>
<organism evidence="2">
    <name type="scientific">Brachypodium distachyon</name>
    <name type="common">Purple false brome</name>
    <name type="synonym">Trachynia distachya</name>
    <dbReference type="NCBI Taxonomy" id="15368"/>
    <lineage>
        <taxon>Eukaryota</taxon>
        <taxon>Viridiplantae</taxon>
        <taxon>Streptophyta</taxon>
        <taxon>Embryophyta</taxon>
        <taxon>Tracheophyta</taxon>
        <taxon>Spermatophyta</taxon>
        <taxon>Magnoliopsida</taxon>
        <taxon>Liliopsida</taxon>
        <taxon>Poales</taxon>
        <taxon>Poaceae</taxon>
        <taxon>BOP clade</taxon>
        <taxon>Pooideae</taxon>
        <taxon>Stipodae</taxon>
        <taxon>Brachypodieae</taxon>
        <taxon>Brachypodium</taxon>
    </lineage>
</organism>
<accession>A0A2K2CF55</accession>
<keyword evidence="1" id="KW-1133">Transmembrane helix</keyword>
<keyword evidence="4" id="KW-1185">Reference proteome</keyword>
<protein>
    <submittedName>
        <fullName evidence="2 3">Uncharacterized protein</fullName>
    </submittedName>
</protein>
<evidence type="ECO:0000313" key="4">
    <source>
        <dbReference type="Proteomes" id="UP000008810"/>
    </source>
</evidence>
<gene>
    <name evidence="2" type="ORF">BRADI_5g03081v3</name>
</gene>
<dbReference type="Proteomes" id="UP000008810">
    <property type="component" value="Chromosome 5"/>
</dbReference>
<reference evidence="2 3" key="1">
    <citation type="journal article" date="2010" name="Nature">
        <title>Genome sequencing and analysis of the model grass Brachypodium distachyon.</title>
        <authorList>
            <consortium name="International Brachypodium Initiative"/>
        </authorList>
    </citation>
    <scope>NUCLEOTIDE SEQUENCE [LARGE SCALE GENOMIC DNA]</scope>
    <source>
        <strain evidence="2 3">Bd21</strain>
    </source>
</reference>
<sequence length="78" mass="8977">MTQYHPQILNMEAKTKVKSHMPSQIMQSIQRGHPRILKRMQRCSPKFRLAAQMSIGTYYFFSALCIYNSAALINLSGI</sequence>
<evidence type="ECO:0000256" key="1">
    <source>
        <dbReference type="SAM" id="Phobius"/>
    </source>
</evidence>
<dbReference type="AlphaFoldDB" id="A0A2K2CF55"/>
<keyword evidence="1" id="KW-0812">Transmembrane</keyword>
<evidence type="ECO:0000313" key="3">
    <source>
        <dbReference type="EnsemblPlants" id="PNT60664"/>
    </source>
</evidence>
<feature type="transmembrane region" description="Helical" evidence="1">
    <location>
        <begin position="49"/>
        <end position="73"/>
    </location>
</feature>